<keyword evidence="2" id="KW-1185">Reference proteome</keyword>
<name>A0A8B6D970_MYTGA</name>
<gene>
    <name evidence="1" type="ORF">MGAL_10B015896</name>
</gene>
<dbReference type="Proteomes" id="UP000596742">
    <property type="component" value="Unassembled WGS sequence"/>
</dbReference>
<evidence type="ECO:0000313" key="2">
    <source>
        <dbReference type="Proteomes" id="UP000596742"/>
    </source>
</evidence>
<dbReference type="Gene3D" id="2.120.10.30">
    <property type="entry name" value="TolB, C-terminal domain"/>
    <property type="match status" value="1"/>
</dbReference>
<dbReference type="AlphaFoldDB" id="A0A8B6D970"/>
<dbReference type="EMBL" id="UYJE01002969">
    <property type="protein sequence ID" value="VDI15372.1"/>
    <property type="molecule type" value="Genomic_DNA"/>
</dbReference>
<dbReference type="OrthoDB" id="6326319at2759"/>
<dbReference type="SUPFAM" id="SSF101898">
    <property type="entry name" value="NHL repeat"/>
    <property type="match status" value="1"/>
</dbReference>
<comment type="caution">
    <text evidence="1">The sequence shown here is derived from an EMBL/GenBank/DDBJ whole genome shotgun (WGS) entry which is preliminary data.</text>
</comment>
<reference evidence="1" key="1">
    <citation type="submission" date="2018-11" db="EMBL/GenBank/DDBJ databases">
        <authorList>
            <person name="Alioto T."/>
            <person name="Alioto T."/>
        </authorList>
    </citation>
    <scope>NUCLEOTIDE SEQUENCE</scope>
</reference>
<accession>A0A8B6D970</accession>
<proteinExistence type="predicted"/>
<sequence length="107" mass="11878">MSITSTSNGNIHVVDRKVGKEGRVVVLVPGSDVINSYKGHHEINKDKPFKPNRIVTTPRDNVMVSDLDTDTIHILDSEGNLKSWFITEDIGILYPFSLAFTPTGQLE</sequence>
<dbReference type="InterPro" id="IPR011042">
    <property type="entry name" value="6-blade_b-propeller_TolB-like"/>
</dbReference>
<organism evidence="1 2">
    <name type="scientific">Mytilus galloprovincialis</name>
    <name type="common">Mediterranean mussel</name>
    <dbReference type="NCBI Taxonomy" id="29158"/>
    <lineage>
        <taxon>Eukaryota</taxon>
        <taxon>Metazoa</taxon>
        <taxon>Spiralia</taxon>
        <taxon>Lophotrochozoa</taxon>
        <taxon>Mollusca</taxon>
        <taxon>Bivalvia</taxon>
        <taxon>Autobranchia</taxon>
        <taxon>Pteriomorphia</taxon>
        <taxon>Mytilida</taxon>
        <taxon>Mytiloidea</taxon>
        <taxon>Mytilidae</taxon>
        <taxon>Mytilinae</taxon>
        <taxon>Mytilus</taxon>
    </lineage>
</organism>
<protein>
    <submittedName>
        <fullName evidence="1">Uncharacterized protein</fullName>
    </submittedName>
</protein>
<evidence type="ECO:0000313" key="1">
    <source>
        <dbReference type="EMBL" id="VDI15372.1"/>
    </source>
</evidence>